<comment type="caution">
    <text evidence="7">The sequence shown here is derived from an EMBL/GenBank/DDBJ whole genome shotgun (WGS) entry which is preliminary data.</text>
</comment>
<proteinExistence type="inferred from homology"/>
<evidence type="ECO:0000313" key="8">
    <source>
        <dbReference type="Proteomes" id="UP001161422"/>
    </source>
</evidence>
<keyword evidence="3 6" id="KW-0812">Transmembrane</keyword>
<evidence type="ECO:0000256" key="2">
    <source>
        <dbReference type="ARBA" id="ARBA00009694"/>
    </source>
</evidence>
<dbReference type="PANTHER" id="PTHR43461:SF1">
    <property type="entry name" value="TRANSMEMBRANE PROTEIN 256"/>
    <property type="match status" value="1"/>
</dbReference>
<dbReference type="InterPro" id="IPR006696">
    <property type="entry name" value="DUF423"/>
</dbReference>
<dbReference type="RefSeq" id="WP_095505754.1">
    <property type="nucleotide sequence ID" value="NZ_BSNC01000001.1"/>
</dbReference>
<organism evidence="7 8">
    <name type="scientific">Paraferrimonas sedimenticola</name>
    <dbReference type="NCBI Taxonomy" id="375674"/>
    <lineage>
        <taxon>Bacteria</taxon>
        <taxon>Pseudomonadati</taxon>
        <taxon>Pseudomonadota</taxon>
        <taxon>Gammaproteobacteria</taxon>
        <taxon>Alteromonadales</taxon>
        <taxon>Ferrimonadaceae</taxon>
        <taxon>Paraferrimonas</taxon>
    </lineage>
</organism>
<evidence type="ECO:0000256" key="3">
    <source>
        <dbReference type="ARBA" id="ARBA00022692"/>
    </source>
</evidence>
<comment type="subcellular location">
    <subcellularLocation>
        <location evidence="1">Membrane</location>
        <topology evidence="1">Multi-pass membrane protein</topology>
    </subcellularLocation>
</comment>
<protein>
    <submittedName>
        <fullName evidence="7">Membrane protein</fullName>
    </submittedName>
</protein>
<reference evidence="7" key="1">
    <citation type="journal article" date="2014" name="Int. J. Syst. Evol. Microbiol.">
        <title>Complete genome sequence of Corynebacterium casei LMG S-19264T (=DSM 44701T), isolated from a smear-ripened cheese.</title>
        <authorList>
            <consortium name="US DOE Joint Genome Institute (JGI-PGF)"/>
            <person name="Walter F."/>
            <person name="Albersmeier A."/>
            <person name="Kalinowski J."/>
            <person name="Ruckert C."/>
        </authorList>
    </citation>
    <scope>NUCLEOTIDE SEQUENCE</scope>
    <source>
        <strain evidence="7">NBRC 101628</strain>
    </source>
</reference>
<dbReference type="GO" id="GO:0005886">
    <property type="term" value="C:plasma membrane"/>
    <property type="evidence" value="ECO:0007669"/>
    <property type="project" value="TreeGrafter"/>
</dbReference>
<evidence type="ECO:0000256" key="6">
    <source>
        <dbReference type="SAM" id="Phobius"/>
    </source>
</evidence>
<feature type="transmembrane region" description="Helical" evidence="6">
    <location>
        <begin position="67"/>
        <end position="90"/>
    </location>
</feature>
<dbReference type="Proteomes" id="UP001161422">
    <property type="component" value="Unassembled WGS sequence"/>
</dbReference>
<dbReference type="Pfam" id="PF04241">
    <property type="entry name" value="DUF423"/>
    <property type="match status" value="1"/>
</dbReference>
<accession>A0AA37RU97</accession>
<comment type="similarity">
    <text evidence="2">Belongs to the UPF0382 family.</text>
</comment>
<evidence type="ECO:0000256" key="1">
    <source>
        <dbReference type="ARBA" id="ARBA00004141"/>
    </source>
</evidence>
<name>A0AA37RU97_9GAMM</name>
<evidence type="ECO:0000313" key="7">
    <source>
        <dbReference type="EMBL" id="GLP95238.1"/>
    </source>
</evidence>
<feature type="transmembrane region" description="Helical" evidence="6">
    <location>
        <begin position="102"/>
        <end position="121"/>
    </location>
</feature>
<evidence type="ECO:0000256" key="4">
    <source>
        <dbReference type="ARBA" id="ARBA00022989"/>
    </source>
</evidence>
<evidence type="ECO:0000256" key="5">
    <source>
        <dbReference type="ARBA" id="ARBA00023136"/>
    </source>
</evidence>
<keyword evidence="8" id="KW-1185">Reference proteome</keyword>
<feature type="transmembrane region" description="Helical" evidence="6">
    <location>
        <begin position="44"/>
        <end position="60"/>
    </location>
</feature>
<dbReference type="PANTHER" id="PTHR43461">
    <property type="entry name" value="TRANSMEMBRANE PROTEIN 256"/>
    <property type="match status" value="1"/>
</dbReference>
<dbReference type="AlphaFoldDB" id="A0AA37RU97"/>
<keyword evidence="5 6" id="KW-0472">Membrane</keyword>
<gene>
    <name evidence="7" type="ORF">GCM10007895_05440</name>
</gene>
<sequence length="128" mass="13542">MKYIIAWACLFGASAVGLGAYGSHGLTQYASPELVARFNLGVEYQFYHAFALLACGLAWTKAQRALLGAAVALFSFGIFAFSGTLYHYAITGVKAFGPVTPIGGSAMILAWLLFGLAILIGDRQRANG</sequence>
<keyword evidence="4 6" id="KW-1133">Transmembrane helix</keyword>
<dbReference type="EMBL" id="BSNC01000001">
    <property type="protein sequence ID" value="GLP95238.1"/>
    <property type="molecule type" value="Genomic_DNA"/>
</dbReference>
<reference evidence="7" key="2">
    <citation type="submission" date="2023-01" db="EMBL/GenBank/DDBJ databases">
        <title>Draft genome sequence of Paraferrimonas sedimenticola strain NBRC 101628.</title>
        <authorList>
            <person name="Sun Q."/>
            <person name="Mori K."/>
        </authorList>
    </citation>
    <scope>NUCLEOTIDE SEQUENCE</scope>
    <source>
        <strain evidence="7">NBRC 101628</strain>
    </source>
</reference>